<dbReference type="AlphaFoldDB" id="A0AA37WW13"/>
<feature type="domain" description="Thioredoxin" evidence="7">
    <location>
        <begin position="5"/>
        <end position="180"/>
    </location>
</feature>
<dbReference type="InterPro" id="IPR036249">
    <property type="entry name" value="Thioredoxin-like_sf"/>
</dbReference>
<organism evidence="8 9">
    <name type="scientific">Paraferrimonas haliotis</name>
    <dbReference type="NCBI Taxonomy" id="2013866"/>
    <lineage>
        <taxon>Bacteria</taxon>
        <taxon>Pseudomonadati</taxon>
        <taxon>Pseudomonadota</taxon>
        <taxon>Gammaproteobacteria</taxon>
        <taxon>Alteromonadales</taxon>
        <taxon>Ferrimonadaceae</taxon>
        <taxon>Paraferrimonas</taxon>
    </lineage>
</organism>
<evidence type="ECO:0000256" key="6">
    <source>
        <dbReference type="SAM" id="SignalP"/>
    </source>
</evidence>
<evidence type="ECO:0000256" key="5">
    <source>
        <dbReference type="RuleBase" id="RU000499"/>
    </source>
</evidence>
<evidence type="ECO:0000256" key="1">
    <source>
        <dbReference type="ARBA" id="ARBA00006926"/>
    </source>
</evidence>
<dbReference type="PROSITE" id="PS51352">
    <property type="entry name" value="THIOREDOXIN_2"/>
    <property type="match status" value="1"/>
</dbReference>
<dbReference type="EMBL" id="BSPO01000002">
    <property type="protein sequence ID" value="GLS83043.1"/>
    <property type="molecule type" value="Genomic_DNA"/>
</dbReference>
<keyword evidence="2 5" id="KW-0575">Peroxidase</keyword>
<feature type="chain" id="PRO_5041445622" description="Glutathione peroxidase" evidence="6">
    <location>
        <begin position="21"/>
        <end position="182"/>
    </location>
</feature>
<dbReference type="GO" id="GO:0004601">
    <property type="term" value="F:peroxidase activity"/>
    <property type="evidence" value="ECO:0007669"/>
    <property type="project" value="UniProtKB-KW"/>
</dbReference>
<feature type="active site" evidence="4">
    <location>
        <position position="60"/>
    </location>
</feature>
<dbReference type="Proteomes" id="UP001157439">
    <property type="component" value="Unassembled WGS sequence"/>
</dbReference>
<dbReference type="PRINTS" id="PR01011">
    <property type="entry name" value="GLUTPROXDASE"/>
</dbReference>
<evidence type="ECO:0000259" key="7">
    <source>
        <dbReference type="PROSITE" id="PS51352"/>
    </source>
</evidence>
<dbReference type="InterPro" id="IPR000889">
    <property type="entry name" value="Glutathione_peroxidase"/>
</dbReference>
<dbReference type="PROSITE" id="PS51355">
    <property type="entry name" value="GLUTATHIONE_PEROXID_3"/>
    <property type="match status" value="1"/>
</dbReference>
<gene>
    <name evidence="8" type="ORF">GCM10007894_10200</name>
</gene>
<keyword evidence="6" id="KW-0732">Signal</keyword>
<evidence type="ECO:0000256" key="2">
    <source>
        <dbReference type="ARBA" id="ARBA00022559"/>
    </source>
</evidence>
<dbReference type="Pfam" id="PF00255">
    <property type="entry name" value="GSHPx"/>
    <property type="match status" value="1"/>
</dbReference>
<protein>
    <recommendedName>
        <fullName evidence="5">Glutathione peroxidase</fullName>
    </recommendedName>
</protein>
<dbReference type="GO" id="GO:0034599">
    <property type="term" value="P:cellular response to oxidative stress"/>
    <property type="evidence" value="ECO:0007669"/>
    <property type="project" value="TreeGrafter"/>
</dbReference>
<dbReference type="PANTHER" id="PTHR11592">
    <property type="entry name" value="GLUTATHIONE PEROXIDASE"/>
    <property type="match status" value="1"/>
</dbReference>
<dbReference type="Gene3D" id="3.40.30.10">
    <property type="entry name" value="Glutaredoxin"/>
    <property type="match status" value="1"/>
</dbReference>
<dbReference type="RefSeq" id="WP_095499935.1">
    <property type="nucleotide sequence ID" value="NZ_BSPO01000002.1"/>
</dbReference>
<evidence type="ECO:0000256" key="4">
    <source>
        <dbReference type="PIRSR" id="PIRSR000303-1"/>
    </source>
</evidence>
<proteinExistence type="inferred from homology"/>
<comment type="caution">
    <text evidence="8">The sequence shown here is derived from an EMBL/GenBank/DDBJ whole genome shotgun (WGS) entry which is preliminary data.</text>
</comment>
<reference evidence="8 9" key="1">
    <citation type="journal article" date="2014" name="Int. J. Syst. Evol. Microbiol.">
        <title>Complete genome sequence of Corynebacterium casei LMG S-19264T (=DSM 44701T), isolated from a smear-ripened cheese.</title>
        <authorList>
            <consortium name="US DOE Joint Genome Institute (JGI-PGF)"/>
            <person name="Walter F."/>
            <person name="Albersmeier A."/>
            <person name="Kalinowski J."/>
            <person name="Ruckert C."/>
        </authorList>
    </citation>
    <scope>NUCLEOTIDE SEQUENCE [LARGE SCALE GENOMIC DNA]</scope>
    <source>
        <strain evidence="8 9">NBRC 112785</strain>
    </source>
</reference>
<evidence type="ECO:0000256" key="3">
    <source>
        <dbReference type="ARBA" id="ARBA00023002"/>
    </source>
</evidence>
<accession>A0AA37WW13</accession>
<dbReference type="PIRSF" id="PIRSF000303">
    <property type="entry name" value="Glutathion_perox"/>
    <property type="match status" value="1"/>
</dbReference>
<dbReference type="InterPro" id="IPR029759">
    <property type="entry name" value="GPX_AS"/>
</dbReference>
<dbReference type="SUPFAM" id="SSF52833">
    <property type="entry name" value="Thioredoxin-like"/>
    <property type="match status" value="1"/>
</dbReference>
<dbReference type="CDD" id="cd00340">
    <property type="entry name" value="GSH_Peroxidase"/>
    <property type="match status" value="1"/>
</dbReference>
<feature type="signal peptide" evidence="6">
    <location>
        <begin position="1"/>
        <end position="20"/>
    </location>
</feature>
<evidence type="ECO:0000313" key="8">
    <source>
        <dbReference type="EMBL" id="GLS83043.1"/>
    </source>
</evidence>
<keyword evidence="3 5" id="KW-0560">Oxidoreductase</keyword>
<keyword evidence="9" id="KW-1185">Reference proteome</keyword>
<comment type="similarity">
    <text evidence="1 5">Belongs to the glutathione peroxidase family.</text>
</comment>
<sequence>MNSIKLIAASFALFTAPAMASECATVFNESYPKLHSNKTVDMCAETAGKAVLVVNTASHCGFTSQFKQLQAVYDKYKDKGLTVVGFPSNDFFQEDDDQAKTAEVCYINYGVKFAMTQPVAVRGSDAIPLFKNLADQADDAPNWNFHKYLVNQKGEVVGSWGSRTKPDSDEIVGAIEKTIALP</sequence>
<dbReference type="PROSITE" id="PS00460">
    <property type="entry name" value="GLUTATHIONE_PEROXID_1"/>
    <property type="match status" value="1"/>
</dbReference>
<dbReference type="PANTHER" id="PTHR11592:SF44">
    <property type="entry name" value="GLUTATHIONE PEROXIDASE"/>
    <property type="match status" value="1"/>
</dbReference>
<name>A0AA37WW13_9GAMM</name>
<dbReference type="InterPro" id="IPR013766">
    <property type="entry name" value="Thioredoxin_domain"/>
</dbReference>
<evidence type="ECO:0000313" key="9">
    <source>
        <dbReference type="Proteomes" id="UP001157439"/>
    </source>
</evidence>